<name>A0A1F7G9U6_9BACT</name>
<organism evidence="3 4">
    <name type="scientific">Candidatus Roizmanbacteria bacterium RIFCSPHIGHO2_01_FULL_39_12c</name>
    <dbReference type="NCBI Taxonomy" id="1802031"/>
    <lineage>
        <taxon>Bacteria</taxon>
        <taxon>Candidatus Roizmaniibacteriota</taxon>
    </lineage>
</organism>
<dbReference type="EMBL" id="MFZG01000036">
    <property type="protein sequence ID" value="OGK15515.1"/>
    <property type="molecule type" value="Genomic_DNA"/>
</dbReference>
<keyword evidence="1" id="KW-0472">Membrane</keyword>
<keyword evidence="1" id="KW-1133">Transmembrane helix</keyword>
<evidence type="ECO:0000256" key="2">
    <source>
        <dbReference type="SAM" id="SignalP"/>
    </source>
</evidence>
<dbReference type="AlphaFoldDB" id="A0A1F7G9U6"/>
<feature type="transmembrane region" description="Helical" evidence="1">
    <location>
        <begin position="159"/>
        <end position="178"/>
    </location>
</feature>
<dbReference type="Proteomes" id="UP000177208">
    <property type="component" value="Unassembled WGS sequence"/>
</dbReference>
<protein>
    <recommendedName>
        <fullName evidence="5">Ig-like domain-containing protein</fullName>
    </recommendedName>
</protein>
<comment type="caution">
    <text evidence="3">The sequence shown here is derived from an EMBL/GenBank/DDBJ whole genome shotgun (WGS) entry which is preliminary data.</text>
</comment>
<feature type="chain" id="PRO_5009529151" description="Ig-like domain-containing protein" evidence="2">
    <location>
        <begin position="23"/>
        <end position="183"/>
    </location>
</feature>
<proteinExistence type="predicted"/>
<gene>
    <name evidence="3" type="ORF">A2774_04465</name>
</gene>
<evidence type="ECO:0008006" key="5">
    <source>
        <dbReference type="Google" id="ProtNLM"/>
    </source>
</evidence>
<accession>A0A1F7G9U6</accession>
<keyword evidence="2" id="KW-0732">Signal</keyword>
<reference evidence="3 4" key="1">
    <citation type="journal article" date="2016" name="Nat. Commun.">
        <title>Thousands of microbial genomes shed light on interconnected biogeochemical processes in an aquifer system.</title>
        <authorList>
            <person name="Anantharaman K."/>
            <person name="Brown C.T."/>
            <person name="Hug L.A."/>
            <person name="Sharon I."/>
            <person name="Castelle C.J."/>
            <person name="Probst A.J."/>
            <person name="Thomas B.C."/>
            <person name="Singh A."/>
            <person name="Wilkins M.J."/>
            <person name="Karaoz U."/>
            <person name="Brodie E.L."/>
            <person name="Williams K.H."/>
            <person name="Hubbard S.S."/>
            <person name="Banfield J.F."/>
        </authorList>
    </citation>
    <scope>NUCLEOTIDE SEQUENCE [LARGE SCALE GENOMIC DNA]</scope>
</reference>
<evidence type="ECO:0000256" key="1">
    <source>
        <dbReference type="SAM" id="Phobius"/>
    </source>
</evidence>
<sequence length="183" mass="19535">MLNKNFLAQILFSLAVFLTVFATSVSAVGIPPRFPSCSDPEGNLKVSYPSGTHGIPGKIEPYTGSDKVYSLSDGNLTQCFCPETGAGGIQTNWWKIPALTSGEIEDFKTQGWTFVPDGLAWGLDPVAYLAKNYDYTCRAIGGGATVGDILGLAATGNIGLIYSFLLIGLLSLMIGYLLRVKRV</sequence>
<feature type="signal peptide" evidence="2">
    <location>
        <begin position="1"/>
        <end position="22"/>
    </location>
</feature>
<keyword evidence="1" id="KW-0812">Transmembrane</keyword>
<evidence type="ECO:0000313" key="3">
    <source>
        <dbReference type="EMBL" id="OGK15515.1"/>
    </source>
</evidence>
<evidence type="ECO:0000313" key="4">
    <source>
        <dbReference type="Proteomes" id="UP000177208"/>
    </source>
</evidence>